<organism evidence="7 8">
    <name type="scientific">Klebsormidium nitens</name>
    <name type="common">Green alga</name>
    <name type="synonym">Ulothrix nitens</name>
    <dbReference type="NCBI Taxonomy" id="105231"/>
    <lineage>
        <taxon>Eukaryota</taxon>
        <taxon>Viridiplantae</taxon>
        <taxon>Streptophyta</taxon>
        <taxon>Klebsormidiophyceae</taxon>
        <taxon>Klebsormidiales</taxon>
        <taxon>Klebsormidiaceae</taxon>
        <taxon>Klebsormidium</taxon>
    </lineage>
</organism>
<feature type="compositionally biased region" description="Polar residues" evidence="5">
    <location>
        <begin position="253"/>
        <end position="266"/>
    </location>
</feature>
<name>A0A1Y1HV96_KLENI</name>
<feature type="domain" description="MYND-type" evidence="6">
    <location>
        <begin position="157"/>
        <end position="195"/>
    </location>
</feature>
<keyword evidence="3" id="KW-0862">Zinc</keyword>
<reference evidence="7 8" key="1">
    <citation type="journal article" date="2014" name="Nat. Commun.">
        <title>Klebsormidium flaccidum genome reveals primary factors for plant terrestrial adaptation.</title>
        <authorList>
            <person name="Hori K."/>
            <person name="Maruyama F."/>
            <person name="Fujisawa T."/>
            <person name="Togashi T."/>
            <person name="Yamamoto N."/>
            <person name="Seo M."/>
            <person name="Sato S."/>
            <person name="Yamada T."/>
            <person name="Mori H."/>
            <person name="Tajima N."/>
            <person name="Moriyama T."/>
            <person name="Ikeuchi M."/>
            <person name="Watanabe M."/>
            <person name="Wada H."/>
            <person name="Kobayashi K."/>
            <person name="Saito M."/>
            <person name="Masuda T."/>
            <person name="Sasaki-Sekimoto Y."/>
            <person name="Mashiguchi K."/>
            <person name="Awai K."/>
            <person name="Shimojima M."/>
            <person name="Masuda S."/>
            <person name="Iwai M."/>
            <person name="Nobusawa T."/>
            <person name="Narise T."/>
            <person name="Kondo S."/>
            <person name="Saito H."/>
            <person name="Sato R."/>
            <person name="Murakawa M."/>
            <person name="Ihara Y."/>
            <person name="Oshima-Yamada Y."/>
            <person name="Ohtaka K."/>
            <person name="Satoh M."/>
            <person name="Sonobe K."/>
            <person name="Ishii M."/>
            <person name="Ohtani R."/>
            <person name="Kanamori-Sato M."/>
            <person name="Honoki R."/>
            <person name="Miyazaki D."/>
            <person name="Mochizuki H."/>
            <person name="Umetsu J."/>
            <person name="Higashi K."/>
            <person name="Shibata D."/>
            <person name="Kamiya Y."/>
            <person name="Sato N."/>
            <person name="Nakamura Y."/>
            <person name="Tabata S."/>
            <person name="Ida S."/>
            <person name="Kurokawa K."/>
            <person name="Ohta H."/>
        </authorList>
    </citation>
    <scope>NUCLEOTIDE SEQUENCE [LARGE SCALE GENOMIC DNA]</scope>
    <source>
        <strain evidence="7 8">NIES-2285</strain>
    </source>
</reference>
<evidence type="ECO:0000256" key="4">
    <source>
        <dbReference type="PROSITE-ProRule" id="PRU00134"/>
    </source>
</evidence>
<dbReference type="InterPro" id="IPR007320">
    <property type="entry name" value="PDCD2_C"/>
</dbReference>
<dbReference type="Pfam" id="PF01753">
    <property type="entry name" value="zf-MYND"/>
    <property type="match status" value="1"/>
</dbReference>
<gene>
    <name evidence="7" type="ORF">KFL_001150050</name>
</gene>
<dbReference type="GO" id="GO:0005737">
    <property type="term" value="C:cytoplasm"/>
    <property type="evidence" value="ECO:0007669"/>
    <property type="project" value="InterPro"/>
</dbReference>
<evidence type="ECO:0000256" key="2">
    <source>
        <dbReference type="ARBA" id="ARBA00022771"/>
    </source>
</evidence>
<dbReference type="SUPFAM" id="SSF144232">
    <property type="entry name" value="HIT/MYND zinc finger-like"/>
    <property type="match status" value="1"/>
</dbReference>
<evidence type="ECO:0000256" key="1">
    <source>
        <dbReference type="ARBA" id="ARBA00022723"/>
    </source>
</evidence>
<dbReference type="PROSITE" id="PS50865">
    <property type="entry name" value="ZF_MYND_2"/>
    <property type="match status" value="1"/>
</dbReference>
<dbReference type="STRING" id="105231.A0A1Y1HV96"/>
<evidence type="ECO:0000313" key="8">
    <source>
        <dbReference type="Proteomes" id="UP000054558"/>
    </source>
</evidence>
<dbReference type="Pfam" id="PF04194">
    <property type="entry name" value="PDCD2_C"/>
    <property type="match status" value="1"/>
</dbReference>
<protein>
    <submittedName>
        <fullName evidence="7">Putative programmed cell death protein</fullName>
    </submittedName>
</protein>
<dbReference type="PROSITE" id="PS01360">
    <property type="entry name" value="ZF_MYND_1"/>
    <property type="match status" value="1"/>
</dbReference>
<feature type="compositionally biased region" description="Basic and acidic residues" evidence="5">
    <location>
        <begin position="384"/>
        <end position="394"/>
    </location>
</feature>
<dbReference type="InterPro" id="IPR002893">
    <property type="entry name" value="Znf_MYND"/>
</dbReference>
<dbReference type="PANTHER" id="PTHR12298:SF4">
    <property type="entry name" value="PROGRAMMED CELL DEATH PROTEIN 2"/>
    <property type="match status" value="1"/>
</dbReference>
<feature type="compositionally biased region" description="Acidic residues" evidence="5">
    <location>
        <begin position="7"/>
        <end position="22"/>
    </location>
</feature>
<dbReference type="EMBL" id="DF237064">
    <property type="protein sequence ID" value="GAQ82545.1"/>
    <property type="molecule type" value="Genomic_DNA"/>
</dbReference>
<evidence type="ECO:0000259" key="6">
    <source>
        <dbReference type="PROSITE" id="PS50865"/>
    </source>
</evidence>
<keyword evidence="8" id="KW-1185">Reference proteome</keyword>
<dbReference type="GO" id="GO:0008270">
    <property type="term" value="F:zinc ion binding"/>
    <property type="evidence" value="ECO:0007669"/>
    <property type="project" value="UniProtKB-KW"/>
</dbReference>
<sequence>MVKLEEVFSEDEEEVESEGEEEEEVLLGFVDEAANPESLERHFFPSKVGGVPAWLDPVKLPQGGATVCGFCGKPLAFLMQVYGPLESEPSAFHRTLFLFVCKSNTCLKRHFRQQEAPDRKHSVRVFRCQLPRSNPFYSFQPAKPGTLPPAGPAAPLCDWCGAWEANKRCGGCRDHSYCSKDHQVEHWRAGHSVACKRLDKRAPSVSDRADAQAGPSEASNAAEETRSRNAEPLGKRDTVARCSTEAVQGPAASGSQEAASLGTSSEVDPRAGIESAGISTREEMGQGGDAERIKEHGTRGKEESGASTESEKVQEARSESRDGGAASSTGADNVTRETADVTERVAALGVDDAGFPASPVDWEAGTDRQSGAASDGNAGAPEQGLKETGIRSEDLGPSSGGQLRQADVGSASGRQRDVDGSTESQHSGADVSGAGPSGQTQKKFESASEGGAGKNQNTEETGGDRTAELTAVVKPWALDPKLWPELEIAVESEGDYQGESEAGVSGRVNSGLSDVSALLEQYGRRVEKKREFSEEDLEEAEAGMRDMGGDKKQWAAFEARLAAAPEQVLRYCRSPDAKPLWPSSDHRPSEKGIPPCPECGSERIFEFQVLPQLLYYMHVDSSDPETLDWGTIAVYTCGKSCKGKEAYQEEVVWLQVPQ</sequence>
<dbReference type="Gene3D" id="6.10.140.2220">
    <property type="match status" value="1"/>
</dbReference>
<dbReference type="AlphaFoldDB" id="A0A1Y1HV96"/>
<dbReference type="Proteomes" id="UP000054558">
    <property type="component" value="Unassembled WGS sequence"/>
</dbReference>
<dbReference type="OMA" id="TVYVFCC"/>
<feature type="region of interest" description="Disordered" evidence="5">
    <location>
        <begin position="1"/>
        <end position="22"/>
    </location>
</feature>
<feature type="compositionally biased region" description="Basic and acidic residues" evidence="5">
    <location>
        <begin position="223"/>
        <end position="239"/>
    </location>
</feature>
<dbReference type="PANTHER" id="PTHR12298">
    <property type="entry name" value="PCDC2 PROGRAMMED CELL DEATH PROTEIN 2 -RELATED"/>
    <property type="match status" value="1"/>
</dbReference>
<evidence type="ECO:0000256" key="5">
    <source>
        <dbReference type="SAM" id="MobiDB-lite"/>
    </source>
</evidence>
<feature type="compositionally biased region" description="Basic and acidic residues" evidence="5">
    <location>
        <begin position="280"/>
        <end position="322"/>
    </location>
</feature>
<keyword evidence="2 4" id="KW-0863">Zinc-finger</keyword>
<evidence type="ECO:0000313" key="7">
    <source>
        <dbReference type="EMBL" id="GAQ82545.1"/>
    </source>
</evidence>
<dbReference type="OrthoDB" id="443682at2759"/>
<feature type="compositionally biased region" description="Basic and acidic residues" evidence="5">
    <location>
        <begin position="334"/>
        <end position="343"/>
    </location>
</feature>
<proteinExistence type="predicted"/>
<feature type="region of interest" description="Disordered" evidence="5">
    <location>
        <begin position="204"/>
        <end position="468"/>
    </location>
</feature>
<keyword evidence="1" id="KW-0479">Metal-binding</keyword>
<accession>A0A1Y1HV96</accession>
<evidence type="ECO:0000256" key="3">
    <source>
        <dbReference type="ARBA" id="ARBA00022833"/>
    </source>
</evidence>